<dbReference type="GO" id="GO:0004519">
    <property type="term" value="F:endonuclease activity"/>
    <property type="evidence" value="ECO:0007669"/>
    <property type="project" value="UniProtKB-KW"/>
</dbReference>
<proteinExistence type="predicted"/>
<keyword evidence="2" id="KW-0255">Endonuclease</keyword>
<keyword evidence="3" id="KW-1185">Reference proteome</keyword>
<organism evidence="2 3">
    <name type="scientific">Corynebacterium singulare</name>
    <dbReference type="NCBI Taxonomy" id="161899"/>
    <lineage>
        <taxon>Bacteria</taxon>
        <taxon>Bacillati</taxon>
        <taxon>Actinomycetota</taxon>
        <taxon>Actinomycetes</taxon>
        <taxon>Mycobacteriales</taxon>
        <taxon>Corynebacteriaceae</taxon>
        <taxon>Corynebacterium</taxon>
    </lineage>
</organism>
<keyword evidence="2" id="KW-0378">Hydrolase</keyword>
<dbReference type="InterPro" id="IPR011335">
    <property type="entry name" value="Restrct_endonuc-II-like"/>
</dbReference>
<protein>
    <submittedName>
        <fullName evidence="2">Endonuclease domain-containing protein</fullName>
    </submittedName>
</protein>
<dbReference type="Pfam" id="PF04480">
    <property type="entry name" value="DUF559"/>
    <property type="match status" value="1"/>
</dbReference>
<gene>
    <name evidence="2" type="ORF">MHK08_09910</name>
</gene>
<feature type="domain" description="DUF559" evidence="1">
    <location>
        <begin position="186"/>
        <end position="260"/>
    </location>
</feature>
<sequence>MGEGLFIGGDYMEKIVGRAGALAAAKGEAIKITRGLYLPSEPTPVELAKVVSEHWPDCALDGYSAAMIFLGRKPGFPLQLIREKGLEDTRYYRCRRARPKGVFPYDGINVCNPLQALEAMEEKHGVMFLEKYLAGGDAEGRLKLLAMDFRRFPQHTRRVLDKAVIGADSVPERALTRALEPYFVVRNNFKIGPYRWDLFLEKHRIAIEVDGYAYHRGENRRQFELDRQKLNDVVHRGYTPLHFTATTIEHHLDKVVEQVRGVARGTRPYLDPPWMWHRMFV</sequence>
<evidence type="ECO:0000259" key="1">
    <source>
        <dbReference type="Pfam" id="PF04480"/>
    </source>
</evidence>
<name>A0ABS9PW11_9CORY</name>
<keyword evidence="2" id="KW-0540">Nuclease</keyword>
<evidence type="ECO:0000313" key="2">
    <source>
        <dbReference type="EMBL" id="MCG7276780.1"/>
    </source>
</evidence>
<dbReference type="EMBL" id="JAKRDF010000013">
    <property type="protein sequence ID" value="MCG7276780.1"/>
    <property type="molecule type" value="Genomic_DNA"/>
</dbReference>
<comment type="caution">
    <text evidence="2">The sequence shown here is derived from an EMBL/GenBank/DDBJ whole genome shotgun (WGS) entry which is preliminary data.</text>
</comment>
<dbReference type="Proteomes" id="UP001521911">
    <property type="component" value="Unassembled WGS sequence"/>
</dbReference>
<dbReference type="SUPFAM" id="SSF52980">
    <property type="entry name" value="Restriction endonuclease-like"/>
    <property type="match status" value="1"/>
</dbReference>
<dbReference type="Gene3D" id="3.40.960.10">
    <property type="entry name" value="VSR Endonuclease"/>
    <property type="match status" value="1"/>
</dbReference>
<evidence type="ECO:0000313" key="3">
    <source>
        <dbReference type="Proteomes" id="UP001521911"/>
    </source>
</evidence>
<reference evidence="2 3" key="1">
    <citation type="submission" date="2022-02" db="EMBL/GenBank/DDBJ databases">
        <title>Uncovering new skin microbiome diversity through culturing and metagenomics.</title>
        <authorList>
            <person name="Conlan S."/>
            <person name="Deming C."/>
            <person name="Nisc Comparative Sequencing Program N."/>
            <person name="Segre J.A."/>
        </authorList>
    </citation>
    <scope>NUCLEOTIDE SEQUENCE [LARGE SCALE GENOMIC DNA]</scope>
    <source>
        <strain evidence="2 3">ACRQV</strain>
    </source>
</reference>
<dbReference type="InterPro" id="IPR007569">
    <property type="entry name" value="DUF559"/>
</dbReference>
<accession>A0ABS9PW11</accession>
<dbReference type="RefSeq" id="WP_239180946.1">
    <property type="nucleotide sequence ID" value="NZ_JAKRDF010000013.1"/>
</dbReference>